<proteinExistence type="predicted"/>
<organism evidence="1 2">
    <name type="scientific">Kyrpidia spormannii</name>
    <dbReference type="NCBI Taxonomy" id="2055160"/>
    <lineage>
        <taxon>Bacteria</taxon>
        <taxon>Bacillati</taxon>
        <taxon>Bacillota</taxon>
        <taxon>Bacilli</taxon>
        <taxon>Bacillales</taxon>
        <taxon>Alicyclobacillaceae</taxon>
        <taxon>Kyrpidia</taxon>
    </lineage>
</organism>
<dbReference type="Proteomes" id="UP000502196">
    <property type="component" value="Chromosome"/>
</dbReference>
<dbReference type="EMBL" id="LR792683">
    <property type="protein sequence ID" value="CAB3395167.1"/>
    <property type="molecule type" value="Genomic_DNA"/>
</dbReference>
<gene>
    <name evidence="1" type="ORF">COOX1_2774</name>
</gene>
<name>A0A6F9EE86_9BACL</name>
<dbReference type="AlphaFoldDB" id="A0A6F9EE86"/>
<evidence type="ECO:0000313" key="1">
    <source>
        <dbReference type="EMBL" id="CAB3395167.1"/>
    </source>
</evidence>
<evidence type="ECO:0000313" key="2">
    <source>
        <dbReference type="Proteomes" id="UP000502196"/>
    </source>
</evidence>
<reference evidence="1 2" key="1">
    <citation type="submission" date="2020-04" db="EMBL/GenBank/DDBJ databases">
        <authorList>
            <person name="Hogendoorn C."/>
        </authorList>
    </citation>
    <scope>NUCLEOTIDE SEQUENCE [LARGE SCALE GENOMIC DNA]</scope>
    <source>
        <strain evidence="1">COOX1</strain>
    </source>
</reference>
<sequence>MGRKSEKGRGICGHIAVSRACGGWPRAVDRGRENLTGGEGEGGVDREMALSFDRIF</sequence>
<protein>
    <submittedName>
        <fullName evidence="1">Uncharacterized protein</fullName>
    </submittedName>
</protein>
<accession>A0A6F9EE86</accession>